<evidence type="ECO:0000256" key="1">
    <source>
        <dbReference type="ARBA" id="ARBA00010641"/>
    </source>
</evidence>
<dbReference type="EMBL" id="NOXU01000025">
    <property type="protein sequence ID" value="OYQ35555.1"/>
    <property type="molecule type" value="Genomic_DNA"/>
</dbReference>
<keyword evidence="8" id="KW-1185">Reference proteome</keyword>
<dbReference type="OrthoDB" id="9803470at2"/>
<sequence length="172" mass="19387">MSGAMEAMFRQWMQDHLPLLHHIARSFAAPADQPDPLQELMLAVWRALPAFRGDSQPATFLYRVAHNRALTWQAGQRGRRLRDGEAAAEAMRRSTLSADPQEVRMLDQLYAAIRQLPALDRSILILALDGVTYREIGQMHDMSENNVGVRLTRAKARLTGIISQIEAEEEGK</sequence>
<dbReference type="SUPFAM" id="SSF88659">
    <property type="entry name" value="Sigma3 and sigma4 domains of RNA polymerase sigma factors"/>
    <property type="match status" value="1"/>
</dbReference>
<protein>
    <recommendedName>
        <fullName evidence="9">RNA polymerase subunit sigma-70</fullName>
    </recommendedName>
</protein>
<dbReference type="GO" id="GO:0006352">
    <property type="term" value="P:DNA-templated transcription initiation"/>
    <property type="evidence" value="ECO:0007669"/>
    <property type="project" value="InterPro"/>
</dbReference>
<dbReference type="InterPro" id="IPR007627">
    <property type="entry name" value="RNA_pol_sigma70_r2"/>
</dbReference>
<dbReference type="Gene3D" id="1.10.1740.10">
    <property type="match status" value="1"/>
</dbReference>
<dbReference type="InterPro" id="IPR036388">
    <property type="entry name" value="WH-like_DNA-bd_sf"/>
</dbReference>
<comment type="similarity">
    <text evidence="1">Belongs to the sigma-70 factor family. ECF subfamily.</text>
</comment>
<keyword evidence="4" id="KW-0804">Transcription</keyword>
<gene>
    <name evidence="7" type="ORF">CHU95_07460</name>
</gene>
<evidence type="ECO:0000313" key="8">
    <source>
        <dbReference type="Proteomes" id="UP000216998"/>
    </source>
</evidence>
<evidence type="ECO:0000256" key="2">
    <source>
        <dbReference type="ARBA" id="ARBA00023015"/>
    </source>
</evidence>
<evidence type="ECO:0000256" key="3">
    <source>
        <dbReference type="ARBA" id="ARBA00023082"/>
    </source>
</evidence>
<dbReference type="SUPFAM" id="SSF88946">
    <property type="entry name" value="Sigma2 domain of RNA polymerase sigma factors"/>
    <property type="match status" value="1"/>
</dbReference>
<dbReference type="InterPro" id="IPR013325">
    <property type="entry name" value="RNA_pol_sigma_r2"/>
</dbReference>
<dbReference type="GO" id="GO:0003677">
    <property type="term" value="F:DNA binding"/>
    <property type="evidence" value="ECO:0007669"/>
    <property type="project" value="InterPro"/>
</dbReference>
<dbReference type="Pfam" id="PF04542">
    <property type="entry name" value="Sigma70_r2"/>
    <property type="match status" value="1"/>
</dbReference>
<dbReference type="InterPro" id="IPR013249">
    <property type="entry name" value="RNA_pol_sigma70_r4_t2"/>
</dbReference>
<dbReference type="Proteomes" id="UP000216998">
    <property type="component" value="Unassembled WGS sequence"/>
</dbReference>
<dbReference type="GO" id="GO:0016987">
    <property type="term" value="F:sigma factor activity"/>
    <property type="evidence" value="ECO:0007669"/>
    <property type="project" value="UniProtKB-KW"/>
</dbReference>
<dbReference type="PANTHER" id="PTHR43133:SF45">
    <property type="entry name" value="RNA POLYMERASE ECF-TYPE SIGMA FACTOR"/>
    <property type="match status" value="1"/>
</dbReference>
<dbReference type="InterPro" id="IPR013324">
    <property type="entry name" value="RNA_pol_sigma_r3/r4-like"/>
</dbReference>
<evidence type="ECO:0008006" key="9">
    <source>
        <dbReference type="Google" id="ProtNLM"/>
    </source>
</evidence>
<comment type="caution">
    <text evidence="7">The sequence shown here is derived from an EMBL/GenBank/DDBJ whole genome shotgun (WGS) entry which is preliminary data.</text>
</comment>
<proteinExistence type="inferred from homology"/>
<name>A0A255Z3U1_9PROT</name>
<dbReference type="NCBIfam" id="TIGR02937">
    <property type="entry name" value="sigma70-ECF"/>
    <property type="match status" value="1"/>
</dbReference>
<dbReference type="PANTHER" id="PTHR43133">
    <property type="entry name" value="RNA POLYMERASE ECF-TYPE SIGMA FACTO"/>
    <property type="match status" value="1"/>
</dbReference>
<reference evidence="7 8" key="1">
    <citation type="submission" date="2017-07" db="EMBL/GenBank/DDBJ databases">
        <title>Niveispirillum cyanobacteriorum sp. nov., isolated from cyanobacterial aggregates in a eutrophic lake.</title>
        <authorList>
            <person name="Cai H."/>
        </authorList>
    </citation>
    <scope>NUCLEOTIDE SEQUENCE [LARGE SCALE GENOMIC DNA]</scope>
    <source>
        <strain evidence="8">TH1-14</strain>
    </source>
</reference>
<evidence type="ECO:0000259" key="5">
    <source>
        <dbReference type="Pfam" id="PF04542"/>
    </source>
</evidence>
<dbReference type="AlphaFoldDB" id="A0A255Z3U1"/>
<evidence type="ECO:0000259" key="6">
    <source>
        <dbReference type="Pfam" id="PF08281"/>
    </source>
</evidence>
<keyword evidence="2" id="KW-0805">Transcription regulation</keyword>
<dbReference type="InterPro" id="IPR014284">
    <property type="entry name" value="RNA_pol_sigma-70_dom"/>
</dbReference>
<dbReference type="InterPro" id="IPR039425">
    <property type="entry name" value="RNA_pol_sigma-70-like"/>
</dbReference>
<accession>A0A255Z3U1</accession>
<feature type="domain" description="RNA polymerase sigma factor 70 region 4 type 2" evidence="6">
    <location>
        <begin position="107"/>
        <end position="158"/>
    </location>
</feature>
<evidence type="ECO:0000256" key="4">
    <source>
        <dbReference type="ARBA" id="ARBA00023163"/>
    </source>
</evidence>
<feature type="domain" description="RNA polymerase sigma-70 region 2" evidence="5">
    <location>
        <begin position="14"/>
        <end position="73"/>
    </location>
</feature>
<dbReference type="Gene3D" id="1.10.10.10">
    <property type="entry name" value="Winged helix-like DNA-binding domain superfamily/Winged helix DNA-binding domain"/>
    <property type="match status" value="1"/>
</dbReference>
<dbReference type="Pfam" id="PF08281">
    <property type="entry name" value="Sigma70_r4_2"/>
    <property type="match status" value="1"/>
</dbReference>
<organism evidence="7 8">
    <name type="scientific">Niveispirillum lacus</name>
    <dbReference type="NCBI Taxonomy" id="1981099"/>
    <lineage>
        <taxon>Bacteria</taxon>
        <taxon>Pseudomonadati</taxon>
        <taxon>Pseudomonadota</taxon>
        <taxon>Alphaproteobacteria</taxon>
        <taxon>Rhodospirillales</taxon>
        <taxon>Azospirillaceae</taxon>
        <taxon>Niveispirillum</taxon>
    </lineage>
</organism>
<keyword evidence="3" id="KW-0731">Sigma factor</keyword>
<evidence type="ECO:0000313" key="7">
    <source>
        <dbReference type="EMBL" id="OYQ35555.1"/>
    </source>
</evidence>